<dbReference type="STRING" id="46679.SAMN05216202_1012"/>
<dbReference type="RefSeq" id="WP_084380559.1">
    <property type="nucleotide sequence ID" value="NZ_LS483433.1"/>
</dbReference>
<accession>A0A1H2M4N4</accession>
<dbReference type="Proteomes" id="UP000198600">
    <property type="component" value="Chromosome I"/>
</dbReference>
<dbReference type="OrthoDB" id="9796641at2"/>
<dbReference type="Pfam" id="PF14384">
    <property type="entry name" value="BrnA_antitoxin"/>
    <property type="match status" value="1"/>
</dbReference>
<gene>
    <name evidence="2" type="ORF">SAMN05216202_1012</name>
</gene>
<sequence length="102" mass="11376">MTKKPSPEMVDTANPEWSDKDFAKAKPASDVLAGLFGKAQAKEMLKPKRGRPKSVATKEHVNVRFDAEILERFRASGPGWQTRMNAALADWLKTHTPDELKA</sequence>
<protein>
    <submittedName>
        <fullName evidence="2">Uncharacterized conserved protein, DUF4415 family</fullName>
    </submittedName>
</protein>
<dbReference type="InterPro" id="IPR025528">
    <property type="entry name" value="BrnA_antitoxin"/>
</dbReference>
<dbReference type="EMBL" id="LT629802">
    <property type="protein sequence ID" value="SDU88119.1"/>
    <property type="molecule type" value="Genomic_DNA"/>
</dbReference>
<evidence type="ECO:0000313" key="3">
    <source>
        <dbReference type="Proteomes" id="UP000198600"/>
    </source>
</evidence>
<name>A0A1H2M4N4_9PSED</name>
<organism evidence="2 3">
    <name type="scientific">Pseudomonas mucidolens</name>
    <dbReference type="NCBI Taxonomy" id="46679"/>
    <lineage>
        <taxon>Bacteria</taxon>
        <taxon>Pseudomonadati</taxon>
        <taxon>Pseudomonadota</taxon>
        <taxon>Gammaproteobacteria</taxon>
        <taxon>Pseudomonadales</taxon>
        <taxon>Pseudomonadaceae</taxon>
        <taxon>Pseudomonas</taxon>
    </lineage>
</organism>
<evidence type="ECO:0000256" key="1">
    <source>
        <dbReference type="SAM" id="MobiDB-lite"/>
    </source>
</evidence>
<evidence type="ECO:0000313" key="2">
    <source>
        <dbReference type="EMBL" id="SDU88119.1"/>
    </source>
</evidence>
<dbReference type="AlphaFoldDB" id="A0A1H2M4N4"/>
<reference evidence="3" key="1">
    <citation type="submission" date="2016-10" db="EMBL/GenBank/DDBJ databases">
        <authorList>
            <person name="Varghese N."/>
            <person name="Submissions S."/>
        </authorList>
    </citation>
    <scope>NUCLEOTIDE SEQUENCE [LARGE SCALE GENOMIC DNA]</scope>
    <source>
        <strain evidence="3">LMG 2223</strain>
    </source>
</reference>
<proteinExistence type="predicted"/>
<keyword evidence="3" id="KW-1185">Reference proteome</keyword>
<feature type="region of interest" description="Disordered" evidence="1">
    <location>
        <begin position="1"/>
        <end position="22"/>
    </location>
</feature>